<dbReference type="GO" id="GO:0000272">
    <property type="term" value="P:polysaccharide catabolic process"/>
    <property type="evidence" value="ECO:0007669"/>
    <property type="project" value="TreeGrafter"/>
</dbReference>
<dbReference type="InterPro" id="IPR012341">
    <property type="entry name" value="6hp_glycosidase-like_sf"/>
</dbReference>
<comment type="similarity">
    <text evidence="2">Belongs to the glycosyl hydrolase 88 family.</text>
</comment>
<gene>
    <name evidence="5" type="ORF">CYR32_18165</name>
</gene>
<feature type="binding site" evidence="4">
    <location>
        <position position="168"/>
    </location>
    <ligand>
        <name>substrate</name>
    </ligand>
</feature>
<protein>
    <submittedName>
        <fullName evidence="5">Glucuronyl hydrolase</fullName>
    </submittedName>
</protein>
<dbReference type="GO" id="GO:0052757">
    <property type="term" value="F:chondroitin hydrolase activity"/>
    <property type="evidence" value="ECO:0007669"/>
    <property type="project" value="TreeGrafter"/>
</dbReference>
<feature type="binding site" evidence="4">
    <location>
        <position position="107"/>
    </location>
    <ligand>
        <name>substrate</name>
    </ligand>
</feature>
<dbReference type="OrthoDB" id="428577at2"/>
<feature type="binding site" evidence="4">
    <location>
        <position position="226"/>
    </location>
    <ligand>
        <name>substrate</name>
    </ligand>
</feature>
<dbReference type="PANTHER" id="PTHR36845">
    <property type="entry name" value="HYDROLASE, PUTATIVE (AFU_ORTHOLOGUE AFUA_7G05090)-RELATED"/>
    <property type="match status" value="1"/>
</dbReference>
<feature type="active site" description="Nucleophile" evidence="3">
    <location>
        <position position="107"/>
    </location>
</feature>
<keyword evidence="1 5" id="KW-0378">Hydrolase</keyword>
<dbReference type="Proteomes" id="UP000234503">
    <property type="component" value="Unassembled WGS sequence"/>
</dbReference>
<dbReference type="AlphaFoldDB" id="A0A2N5DUY8"/>
<dbReference type="InterPro" id="IPR008928">
    <property type="entry name" value="6-hairpin_glycosidase_sf"/>
</dbReference>
<evidence type="ECO:0000256" key="2">
    <source>
        <dbReference type="ARBA" id="ARBA00038358"/>
    </source>
</evidence>
<dbReference type="RefSeq" id="WP_101826561.1">
    <property type="nucleotide sequence ID" value="NZ_PJZH01000028.1"/>
</dbReference>
<evidence type="ECO:0000313" key="6">
    <source>
        <dbReference type="Proteomes" id="UP000234503"/>
    </source>
</evidence>
<feature type="active site" description="Proton donor" evidence="3">
    <location>
        <position position="168"/>
    </location>
</feature>
<comment type="caution">
    <text evidence="5">The sequence shown here is derived from an EMBL/GenBank/DDBJ whole genome shotgun (WGS) entry which is preliminary data.</text>
</comment>
<sequence>MSHPAFSARPLPDRAALAARLEQAWATVLTRIDAGMALFGDRFPSETCVNGHYQLRDNVEWTPAFWSGQLWLAWQHNGNPACRALAERHVLAFGERIVRRIDIATHDLGFLYTLSCVSAWQLTGNRAARGIALLAAEALLERYNPQAGIIQAWGDLDDPAQRGRMIIDCNLNLPLLYWAGAQTGDPRFTDAARTHARQAARYLVRPDSSTYHTFYMDTVTGEPRFGNTHQGYADDSCWARGQAWGILGFMLSWRYTGEAEMVALAQRLADYFLQRLPEDGVCHWDLALLGTDALRDSSAAAIAVCGLLELSAALPAAGPDRARYEAAALRIMDSLTQGYLSAPQEPGTGLLKHSVYHLADNKGVDECCSWGDYFYMEALTRLTRVWQPYW</sequence>
<evidence type="ECO:0000313" key="5">
    <source>
        <dbReference type="EMBL" id="PLR30747.1"/>
    </source>
</evidence>
<proteinExistence type="inferred from homology"/>
<reference evidence="5 6" key="1">
    <citation type="submission" date="2017-12" db="EMBL/GenBank/DDBJ databases">
        <title>Characterization of six clinical isolates of Enterochimera gen. nov., a novel genus of the Yersiniaciae family and the three species Enterochimera arupensis sp. nov., Enterochimera coloradensis sp. nov, and Enterochimera californica sp. nov.</title>
        <authorList>
            <person name="Rossi A."/>
            <person name="Fisher M."/>
        </authorList>
    </citation>
    <scope>NUCLEOTIDE SEQUENCE [LARGE SCALE GENOMIC DNA]</scope>
    <source>
        <strain evidence="6">2016-Iso4</strain>
    </source>
</reference>
<dbReference type="InterPro" id="IPR052369">
    <property type="entry name" value="UG_Glycosaminoglycan_Hydrolase"/>
</dbReference>
<keyword evidence="6" id="KW-1185">Reference proteome</keyword>
<name>A0A2N5DUY8_9GAMM</name>
<evidence type="ECO:0000256" key="4">
    <source>
        <dbReference type="PIRSR" id="PIRSR610905-2"/>
    </source>
</evidence>
<dbReference type="InterPro" id="IPR010905">
    <property type="entry name" value="Glyco_hydro_88"/>
</dbReference>
<feature type="binding site" evidence="4">
    <location>
        <position position="228"/>
    </location>
    <ligand>
        <name>substrate</name>
    </ligand>
</feature>
<dbReference type="Gene3D" id="1.50.10.10">
    <property type="match status" value="1"/>
</dbReference>
<feature type="binding site" evidence="4">
    <location>
        <position position="244"/>
    </location>
    <ligand>
        <name>substrate</name>
    </ligand>
</feature>
<organism evidence="5 6">
    <name type="scientific">Chimaeribacter coloradensis</name>
    <dbReference type="NCBI Taxonomy" id="2060068"/>
    <lineage>
        <taxon>Bacteria</taxon>
        <taxon>Pseudomonadati</taxon>
        <taxon>Pseudomonadota</taxon>
        <taxon>Gammaproteobacteria</taxon>
        <taxon>Enterobacterales</taxon>
        <taxon>Yersiniaceae</taxon>
        <taxon>Chimaeribacter</taxon>
    </lineage>
</organism>
<dbReference type="Pfam" id="PF07470">
    <property type="entry name" value="Glyco_hydro_88"/>
    <property type="match status" value="1"/>
</dbReference>
<dbReference type="EMBL" id="PJZH01000028">
    <property type="protein sequence ID" value="PLR30747.1"/>
    <property type="molecule type" value="Genomic_DNA"/>
</dbReference>
<evidence type="ECO:0000256" key="1">
    <source>
        <dbReference type="ARBA" id="ARBA00022801"/>
    </source>
</evidence>
<dbReference type="PANTHER" id="PTHR36845:SF1">
    <property type="entry name" value="HYDROLASE, PUTATIVE (AFU_ORTHOLOGUE AFUA_7G05090)-RELATED"/>
    <property type="match status" value="1"/>
</dbReference>
<dbReference type="SUPFAM" id="SSF48208">
    <property type="entry name" value="Six-hairpin glycosidases"/>
    <property type="match status" value="1"/>
</dbReference>
<evidence type="ECO:0000256" key="3">
    <source>
        <dbReference type="PIRSR" id="PIRSR610905-1"/>
    </source>
</evidence>
<feature type="binding site" evidence="4">
    <location>
        <position position="240"/>
    </location>
    <ligand>
        <name>substrate</name>
    </ligand>
</feature>
<accession>A0A2N5DUY8</accession>